<evidence type="ECO:0000256" key="3">
    <source>
        <dbReference type="ARBA" id="ARBA00022833"/>
    </source>
</evidence>
<accession>A0AAJ6YMN8</accession>
<feature type="region of interest" description="Disordered" evidence="6">
    <location>
        <begin position="533"/>
        <end position="569"/>
    </location>
</feature>
<dbReference type="GeneID" id="105364573"/>
<feature type="compositionally biased region" description="Basic and acidic residues" evidence="6">
    <location>
        <begin position="35"/>
        <end position="52"/>
    </location>
</feature>
<organism evidence="9 10">
    <name type="scientific">Ceratosolen solmsi marchali</name>
    <dbReference type="NCBI Taxonomy" id="326594"/>
    <lineage>
        <taxon>Eukaryota</taxon>
        <taxon>Metazoa</taxon>
        <taxon>Ecdysozoa</taxon>
        <taxon>Arthropoda</taxon>
        <taxon>Hexapoda</taxon>
        <taxon>Insecta</taxon>
        <taxon>Pterygota</taxon>
        <taxon>Neoptera</taxon>
        <taxon>Endopterygota</taxon>
        <taxon>Hymenoptera</taxon>
        <taxon>Apocrita</taxon>
        <taxon>Proctotrupomorpha</taxon>
        <taxon>Chalcidoidea</taxon>
        <taxon>Agaonidae</taxon>
        <taxon>Agaoninae</taxon>
        <taxon>Ceratosolen</taxon>
    </lineage>
</organism>
<dbReference type="GO" id="GO:0005737">
    <property type="term" value="C:cytoplasm"/>
    <property type="evidence" value="ECO:0007669"/>
    <property type="project" value="TreeGrafter"/>
</dbReference>
<dbReference type="InterPro" id="IPR011422">
    <property type="entry name" value="BRAP2/ETP1_RRM"/>
</dbReference>
<keyword evidence="3" id="KW-0862">Zinc</keyword>
<name>A0AAJ6YMN8_9HYME</name>
<dbReference type="SMART" id="SM00184">
    <property type="entry name" value="RING"/>
    <property type="match status" value="1"/>
</dbReference>
<evidence type="ECO:0000259" key="8">
    <source>
        <dbReference type="PROSITE" id="PS50271"/>
    </source>
</evidence>
<dbReference type="Pfam" id="PF02148">
    <property type="entry name" value="zf-UBP"/>
    <property type="match status" value="1"/>
</dbReference>
<dbReference type="InterPro" id="IPR013083">
    <property type="entry name" value="Znf_RING/FYVE/PHD"/>
</dbReference>
<dbReference type="Gene3D" id="3.30.40.10">
    <property type="entry name" value="Zinc/RING finger domain, C3HC4 (zinc finger)"/>
    <property type="match status" value="2"/>
</dbReference>
<evidence type="ECO:0000256" key="2">
    <source>
        <dbReference type="ARBA" id="ARBA00022771"/>
    </source>
</evidence>
<dbReference type="PROSITE" id="PS50271">
    <property type="entry name" value="ZF_UBP"/>
    <property type="match status" value="1"/>
</dbReference>
<dbReference type="Proteomes" id="UP000695007">
    <property type="component" value="Unplaced"/>
</dbReference>
<dbReference type="CDD" id="cd16457">
    <property type="entry name" value="RING-H2_BRAP2"/>
    <property type="match status" value="1"/>
</dbReference>
<feature type="domain" description="UBP-type" evidence="8">
    <location>
        <begin position="280"/>
        <end position="374"/>
    </location>
</feature>
<feature type="region of interest" description="Disordered" evidence="6">
    <location>
        <begin position="26"/>
        <end position="80"/>
    </location>
</feature>
<dbReference type="GO" id="GO:0008270">
    <property type="term" value="F:zinc ion binding"/>
    <property type="evidence" value="ECO:0007669"/>
    <property type="project" value="UniProtKB-KW"/>
</dbReference>
<keyword evidence="2 4" id="KW-0863">Zinc-finger</keyword>
<dbReference type="PANTHER" id="PTHR24007">
    <property type="entry name" value="BRCA1-ASSOCIATED PROTEIN"/>
    <property type="match status" value="1"/>
</dbReference>
<dbReference type="KEGG" id="csol:105364573"/>
<evidence type="ECO:0000256" key="6">
    <source>
        <dbReference type="SAM" id="MobiDB-lite"/>
    </source>
</evidence>
<keyword evidence="1" id="KW-0479">Metal-binding</keyword>
<keyword evidence="9" id="KW-1185">Reference proteome</keyword>
<feature type="coiled-coil region" evidence="5">
    <location>
        <begin position="423"/>
        <end position="513"/>
    </location>
</feature>
<feature type="compositionally biased region" description="Polar residues" evidence="6">
    <location>
        <begin position="59"/>
        <end position="71"/>
    </location>
</feature>
<evidence type="ECO:0000256" key="5">
    <source>
        <dbReference type="SAM" id="Coils"/>
    </source>
</evidence>
<gene>
    <name evidence="10" type="primary">LOC105364573</name>
</gene>
<dbReference type="Pfam" id="PF13639">
    <property type="entry name" value="zf-RING_2"/>
    <property type="match status" value="1"/>
</dbReference>
<dbReference type="Pfam" id="PF07576">
    <property type="entry name" value="BRAP2"/>
    <property type="match status" value="1"/>
</dbReference>
<protein>
    <submittedName>
        <fullName evidence="10">BRCA1-associated protein</fullName>
    </submittedName>
</protein>
<reference evidence="10" key="1">
    <citation type="submission" date="2025-08" db="UniProtKB">
        <authorList>
            <consortium name="RefSeq"/>
        </authorList>
    </citation>
    <scope>IDENTIFICATION</scope>
</reference>
<evidence type="ECO:0000256" key="4">
    <source>
        <dbReference type="PROSITE-ProRule" id="PRU00502"/>
    </source>
</evidence>
<feature type="domain" description="RING-type" evidence="7">
    <location>
        <begin position="243"/>
        <end position="283"/>
    </location>
</feature>
<dbReference type="PANTHER" id="PTHR24007:SF7">
    <property type="entry name" value="BRCA1-ASSOCIATED PROTEIN"/>
    <property type="match status" value="1"/>
</dbReference>
<dbReference type="InterPro" id="IPR001607">
    <property type="entry name" value="Znf_UBP"/>
</dbReference>
<dbReference type="InterPro" id="IPR047243">
    <property type="entry name" value="RING-H2_BRAP2"/>
</dbReference>
<dbReference type="SUPFAM" id="SSF57850">
    <property type="entry name" value="RING/U-box"/>
    <property type="match status" value="2"/>
</dbReference>
<dbReference type="AlphaFoldDB" id="A0AAJ6YMN8"/>
<dbReference type="GO" id="GO:0061630">
    <property type="term" value="F:ubiquitin protein ligase activity"/>
    <property type="evidence" value="ECO:0007669"/>
    <property type="project" value="TreeGrafter"/>
</dbReference>
<sequence>MSSEILVSLCVIRIEVNNLSEDASAMDKNARKMRGSRESRDITIETYSDRSEGPLPLLPQTTSFQMSNKSESTSRENLEDKSCLSSAASLPNMDNFIGAAACNTPDQINFISGNPFVEVTKGILHLFKENTLTEMRSPQNRSHTICILSVPATMTCHDLMTFTAACHQDIQYFRIIRDGNPNQYMTLMTFRSSAAASEFYETFNGAPYNSLEPEIVCHMVFVSKVETADNGLPLAGHTELPSCPVCLEKMDESVDGILTILCNHTFHAGCLVKWGDTSCPVCRYAQTPEPVADSRCMECVAETPNEALWICLICGHIGCGRYDQSHAFEHYRDTHHCYAMELGQNRVWDYVGDHWVDRLLQNKDGKMVEGGQESTKGKRGGVDEKVDSVQLEFTYLLTSQLETQREYFEERITKIEERTCAETAELREKVEYLTEENSRMKNQLSVLTREKQTVEKKLQNSNSKLTQTQTQLTEEKELRQALQLNQTSWQIKHNQLQDEMNDYKKKKEVETSDLREQIRDLMFFLEARNEIENSEEREEIASGRIVIGPGSQVPKPTTPKSKNKKDKKH</sequence>
<keyword evidence="5" id="KW-0175">Coiled coil</keyword>
<evidence type="ECO:0000259" key="7">
    <source>
        <dbReference type="PROSITE" id="PS50089"/>
    </source>
</evidence>
<dbReference type="SMART" id="SM00290">
    <property type="entry name" value="ZnF_UBP"/>
    <property type="match status" value="1"/>
</dbReference>
<evidence type="ECO:0000313" key="10">
    <source>
        <dbReference type="RefSeq" id="XP_011500845.1"/>
    </source>
</evidence>
<evidence type="ECO:0000313" key="9">
    <source>
        <dbReference type="Proteomes" id="UP000695007"/>
    </source>
</evidence>
<dbReference type="PROSITE" id="PS50089">
    <property type="entry name" value="ZF_RING_2"/>
    <property type="match status" value="1"/>
</dbReference>
<dbReference type="GO" id="GO:0016567">
    <property type="term" value="P:protein ubiquitination"/>
    <property type="evidence" value="ECO:0007669"/>
    <property type="project" value="TreeGrafter"/>
</dbReference>
<evidence type="ECO:0000256" key="1">
    <source>
        <dbReference type="ARBA" id="ARBA00022723"/>
    </source>
</evidence>
<dbReference type="RefSeq" id="XP_011500845.1">
    <property type="nucleotide sequence ID" value="XM_011502543.1"/>
</dbReference>
<dbReference type="InterPro" id="IPR001841">
    <property type="entry name" value="Znf_RING"/>
</dbReference>
<proteinExistence type="predicted"/>
<dbReference type="GO" id="GO:0007265">
    <property type="term" value="P:Ras protein signal transduction"/>
    <property type="evidence" value="ECO:0007669"/>
    <property type="project" value="TreeGrafter"/>
</dbReference>